<evidence type="ECO:0000256" key="3">
    <source>
        <dbReference type="ARBA" id="ARBA00022741"/>
    </source>
</evidence>
<name>A0A699YE68_HAELA</name>
<evidence type="ECO:0000256" key="5">
    <source>
        <dbReference type="ARBA" id="ARBA00023136"/>
    </source>
</evidence>
<dbReference type="PANTHER" id="PTHR11920">
    <property type="entry name" value="GUANYLYL CYCLASE"/>
    <property type="match status" value="1"/>
</dbReference>
<dbReference type="InterPro" id="IPR001054">
    <property type="entry name" value="A/G_cyclase"/>
</dbReference>
<evidence type="ECO:0000256" key="6">
    <source>
        <dbReference type="ARBA" id="ARBA00023239"/>
    </source>
</evidence>
<accession>A0A699YE68</accession>
<keyword evidence="4" id="KW-1133">Transmembrane helix</keyword>
<dbReference type="Proteomes" id="UP000485058">
    <property type="component" value="Unassembled WGS sequence"/>
</dbReference>
<sequence length="116" mass="12173">MAFAKDMMAASKTVMTPHDGQPVVIRIGLHTGNCVSGLIGQKIPKFAVFGDTMNVASRMESTCIPGRIQVSASTARLLPCQPLKPTGGIQVKGQGVMQTYLLEEHAVVGPPDSPVG</sequence>
<protein>
    <submittedName>
        <fullName evidence="8">Guanylate cyclase domain-containing protein</fullName>
    </submittedName>
</protein>
<reference evidence="8 9" key="1">
    <citation type="submission" date="2020-02" db="EMBL/GenBank/DDBJ databases">
        <title>Draft genome sequence of Haematococcus lacustris strain NIES-144.</title>
        <authorList>
            <person name="Morimoto D."/>
            <person name="Nakagawa S."/>
            <person name="Yoshida T."/>
            <person name="Sawayama S."/>
        </authorList>
    </citation>
    <scope>NUCLEOTIDE SEQUENCE [LARGE SCALE GENOMIC DNA]</scope>
    <source>
        <strain evidence="8 9">NIES-144</strain>
    </source>
</reference>
<dbReference type="GO" id="GO:0005886">
    <property type="term" value="C:plasma membrane"/>
    <property type="evidence" value="ECO:0007669"/>
    <property type="project" value="TreeGrafter"/>
</dbReference>
<comment type="subcellular location">
    <subcellularLocation>
        <location evidence="1">Membrane</location>
    </subcellularLocation>
</comment>
<dbReference type="GO" id="GO:0007168">
    <property type="term" value="P:receptor guanylyl cyclase signaling pathway"/>
    <property type="evidence" value="ECO:0007669"/>
    <property type="project" value="TreeGrafter"/>
</dbReference>
<dbReference type="GO" id="GO:0035556">
    <property type="term" value="P:intracellular signal transduction"/>
    <property type="evidence" value="ECO:0007669"/>
    <property type="project" value="InterPro"/>
</dbReference>
<dbReference type="GO" id="GO:0004383">
    <property type="term" value="F:guanylate cyclase activity"/>
    <property type="evidence" value="ECO:0007669"/>
    <property type="project" value="TreeGrafter"/>
</dbReference>
<feature type="non-terminal residue" evidence="8">
    <location>
        <position position="1"/>
    </location>
</feature>
<dbReference type="EMBL" id="BLLF01000154">
    <property type="protein sequence ID" value="GFH08333.1"/>
    <property type="molecule type" value="Genomic_DNA"/>
</dbReference>
<keyword evidence="6" id="KW-0456">Lyase</keyword>
<gene>
    <name evidence="8" type="ORF">HaLaN_03277</name>
</gene>
<dbReference type="PROSITE" id="PS50125">
    <property type="entry name" value="GUANYLATE_CYCLASE_2"/>
    <property type="match status" value="1"/>
</dbReference>
<dbReference type="GO" id="GO:0004016">
    <property type="term" value="F:adenylate cyclase activity"/>
    <property type="evidence" value="ECO:0007669"/>
    <property type="project" value="TreeGrafter"/>
</dbReference>
<feature type="domain" description="Guanylate cyclase" evidence="7">
    <location>
        <begin position="1"/>
        <end position="60"/>
    </location>
</feature>
<evidence type="ECO:0000259" key="7">
    <source>
        <dbReference type="PROSITE" id="PS50125"/>
    </source>
</evidence>
<dbReference type="GO" id="GO:0001653">
    <property type="term" value="F:peptide receptor activity"/>
    <property type="evidence" value="ECO:0007669"/>
    <property type="project" value="TreeGrafter"/>
</dbReference>
<proteinExistence type="predicted"/>
<dbReference type="PANTHER" id="PTHR11920:SF335">
    <property type="entry name" value="GUANYLATE CYCLASE"/>
    <property type="match status" value="1"/>
</dbReference>
<dbReference type="Gene3D" id="3.30.70.1230">
    <property type="entry name" value="Nucleotide cyclase"/>
    <property type="match status" value="1"/>
</dbReference>
<keyword evidence="5" id="KW-0472">Membrane</keyword>
<evidence type="ECO:0000256" key="1">
    <source>
        <dbReference type="ARBA" id="ARBA00004370"/>
    </source>
</evidence>
<keyword evidence="2" id="KW-0812">Transmembrane</keyword>
<evidence type="ECO:0000313" key="9">
    <source>
        <dbReference type="Proteomes" id="UP000485058"/>
    </source>
</evidence>
<dbReference type="InterPro" id="IPR029787">
    <property type="entry name" value="Nucleotide_cyclase"/>
</dbReference>
<comment type="caution">
    <text evidence="8">The sequence shown here is derived from an EMBL/GenBank/DDBJ whole genome shotgun (WGS) entry which is preliminary data.</text>
</comment>
<evidence type="ECO:0000313" key="8">
    <source>
        <dbReference type="EMBL" id="GFH08333.1"/>
    </source>
</evidence>
<dbReference type="InterPro" id="IPR050401">
    <property type="entry name" value="Cyclic_nucleotide_synthase"/>
</dbReference>
<dbReference type="Pfam" id="PF00211">
    <property type="entry name" value="Guanylate_cyc"/>
    <property type="match status" value="1"/>
</dbReference>
<evidence type="ECO:0000256" key="2">
    <source>
        <dbReference type="ARBA" id="ARBA00022692"/>
    </source>
</evidence>
<organism evidence="8 9">
    <name type="scientific">Haematococcus lacustris</name>
    <name type="common">Green alga</name>
    <name type="synonym">Haematococcus pluvialis</name>
    <dbReference type="NCBI Taxonomy" id="44745"/>
    <lineage>
        <taxon>Eukaryota</taxon>
        <taxon>Viridiplantae</taxon>
        <taxon>Chlorophyta</taxon>
        <taxon>core chlorophytes</taxon>
        <taxon>Chlorophyceae</taxon>
        <taxon>CS clade</taxon>
        <taxon>Chlamydomonadales</taxon>
        <taxon>Haematococcaceae</taxon>
        <taxon>Haematococcus</taxon>
    </lineage>
</organism>
<dbReference type="CDD" id="cd07302">
    <property type="entry name" value="CHD"/>
    <property type="match status" value="1"/>
</dbReference>
<dbReference type="GO" id="GO:0000166">
    <property type="term" value="F:nucleotide binding"/>
    <property type="evidence" value="ECO:0007669"/>
    <property type="project" value="UniProtKB-KW"/>
</dbReference>
<dbReference type="SUPFAM" id="SSF55073">
    <property type="entry name" value="Nucleotide cyclase"/>
    <property type="match status" value="1"/>
</dbReference>
<dbReference type="AlphaFoldDB" id="A0A699YE68"/>
<keyword evidence="3" id="KW-0547">Nucleotide-binding</keyword>
<evidence type="ECO:0000256" key="4">
    <source>
        <dbReference type="ARBA" id="ARBA00022989"/>
    </source>
</evidence>
<keyword evidence="9" id="KW-1185">Reference proteome</keyword>